<dbReference type="InterPro" id="IPR036812">
    <property type="entry name" value="NAD(P)_OxRdtase_dom_sf"/>
</dbReference>
<dbReference type="Pfam" id="PF00248">
    <property type="entry name" value="Aldo_ket_red"/>
    <property type="match status" value="1"/>
</dbReference>
<gene>
    <name evidence="8" type="ORF">EPJ80_05900</name>
    <name evidence="9" type="ORF">EPJ84_04725</name>
</gene>
<feature type="domain" description="NADP-dependent oxidoreductase" evidence="7">
    <location>
        <begin position="19"/>
        <end position="259"/>
    </location>
</feature>
<evidence type="ECO:0000256" key="2">
    <source>
        <dbReference type="ARBA" id="ARBA00022857"/>
    </source>
</evidence>
<feature type="binding site" evidence="5">
    <location>
        <position position="107"/>
    </location>
    <ligand>
        <name>substrate</name>
    </ligand>
</feature>
<feature type="site" description="Lowers pKa of active site Tyr" evidence="6">
    <location>
        <position position="74"/>
    </location>
</feature>
<evidence type="ECO:0000313" key="9">
    <source>
        <dbReference type="EMBL" id="TXJ51177.1"/>
    </source>
</evidence>
<dbReference type="PROSITE" id="PS00063">
    <property type="entry name" value="ALDOKETO_REDUCTASE_3"/>
    <property type="match status" value="1"/>
</dbReference>
<evidence type="ECO:0000313" key="8">
    <source>
        <dbReference type="EMBL" id="TXJ12320.1"/>
    </source>
</evidence>
<dbReference type="PROSITE" id="PS00062">
    <property type="entry name" value="ALDOKETO_REDUCTASE_2"/>
    <property type="match status" value="1"/>
</dbReference>
<feature type="active site" description="Proton donor" evidence="4">
    <location>
        <position position="49"/>
    </location>
</feature>
<reference evidence="10 11" key="1">
    <citation type="journal article" date="1992" name="Lakartidningen">
        <title>[Penicillin V and not amoxicillin is the first choice preparation in acute otitis].</title>
        <authorList>
            <person name="Kamme C."/>
            <person name="Lundgren K."/>
            <person name="Prellner K."/>
        </authorList>
    </citation>
    <scope>NUCLEOTIDE SEQUENCE [LARGE SCALE GENOMIC DNA]</scope>
    <source>
        <strain evidence="9 10">PC3939II</strain>
        <strain evidence="8 11">W1</strain>
    </source>
</reference>
<evidence type="ECO:0000256" key="1">
    <source>
        <dbReference type="ARBA" id="ARBA00007905"/>
    </source>
</evidence>
<dbReference type="PANTHER" id="PTHR43827:SF3">
    <property type="entry name" value="NADP-DEPENDENT OXIDOREDUCTASE DOMAIN-CONTAINING PROTEIN"/>
    <property type="match status" value="1"/>
</dbReference>
<evidence type="ECO:0000256" key="5">
    <source>
        <dbReference type="PIRSR" id="PIRSR000097-2"/>
    </source>
</evidence>
<evidence type="ECO:0000256" key="4">
    <source>
        <dbReference type="PIRSR" id="PIRSR000097-1"/>
    </source>
</evidence>
<name>A0A5C8CG98_9SPIR</name>
<dbReference type="Proteomes" id="UP000325116">
    <property type="component" value="Unassembled WGS sequence"/>
</dbReference>
<dbReference type="InterPro" id="IPR023210">
    <property type="entry name" value="NADP_OxRdtase_dom"/>
</dbReference>
<dbReference type="AlphaFoldDB" id="A0A5C8CG98"/>
<sequence>MINVKLNNGIEMPILGLGIYKITDKKELYNAVKWAVDSGYRKFDTAQFYDNERELGEAIRKTGIDREKVFITTKIWNTNQGYKSTRESFEESLKKLNMDYVDLLLIHWPGQKKERYLDTWRALENIYQIKKARAIGVSNFEIKHLNDIFANCVIAPVINQIERHPNLNRKELIEFCKSHNMNIEAWSPLARGKLIDNKTLESIAEKYNKTVAQIILRWNIENKIVVIPKSITKERIEENIDIFDFSLEEEDIKKIDSMNNNKRTGFDPMEFDF</sequence>
<dbReference type="InterPro" id="IPR018170">
    <property type="entry name" value="Aldo/ket_reductase_CS"/>
</dbReference>
<dbReference type="CDD" id="cd19071">
    <property type="entry name" value="AKR_AKR1-5-like"/>
    <property type="match status" value="1"/>
</dbReference>
<dbReference type="EMBL" id="SAXT01000004">
    <property type="protein sequence ID" value="TXJ12320.1"/>
    <property type="molecule type" value="Genomic_DNA"/>
</dbReference>
<comment type="similarity">
    <text evidence="1">Belongs to the aldo/keto reductase family.</text>
</comment>
<dbReference type="PANTHER" id="PTHR43827">
    <property type="entry name" value="2,5-DIKETO-D-GLUCONIC ACID REDUCTASE"/>
    <property type="match status" value="1"/>
</dbReference>
<dbReference type="EMBL" id="SAYE01000009">
    <property type="protein sequence ID" value="TXJ51177.1"/>
    <property type="molecule type" value="Genomic_DNA"/>
</dbReference>
<dbReference type="FunFam" id="3.20.20.100:FF:000015">
    <property type="entry name" value="Oxidoreductase, aldo/keto reductase family"/>
    <property type="match status" value="1"/>
</dbReference>
<dbReference type="GO" id="GO:0016616">
    <property type="term" value="F:oxidoreductase activity, acting on the CH-OH group of donors, NAD or NADP as acceptor"/>
    <property type="evidence" value="ECO:0007669"/>
    <property type="project" value="UniProtKB-ARBA"/>
</dbReference>
<reference evidence="8" key="2">
    <citation type="submission" date="2019-01" db="EMBL/GenBank/DDBJ databases">
        <authorList>
            <person name="Thorell K."/>
        </authorList>
    </citation>
    <scope>NUCLEOTIDE SEQUENCE</scope>
    <source>
        <strain evidence="9">PC3939II</strain>
        <strain evidence="8">W1</strain>
    </source>
</reference>
<evidence type="ECO:0000259" key="7">
    <source>
        <dbReference type="Pfam" id="PF00248"/>
    </source>
</evidence>
<dbReference type="SUPFAM" id="SSF51430">
    <property type="entry name" value="NAD(P)-linked oxidoreductase"/>
    <property type="match status" value="1"/>
</dbReference>
<keyword evidence="2" id="KW-0521">NADP</keyword>
<evidence type="ECO:0000256" key="3">
    <source>
        <dbReference type="ARBA" id="ARBA00023002"/>
    </source>
</evidence>
<organism evidence="8 11">
    <name type="scientific">Brachyspira aalborgi</name>
    <dbReference type="NCBI Taxonomy" id="29522"/>
    <lineage>
        <taxon>Bacteria</taxon>
        <taxon>Pseudomonadati</taxon>
        <taxon>Spirochaetota</taxon>
        <taxon>Spirochaetia</taxon>
        <taxon>Brachyspirales</taxon>
        <taxon>Brachyspiraceae</taxon>
        <taxon>Brachyspira</taxon>
    </lineage>
</organism>
<dbReference type="RefSeq" id="WP_147717823.1">
    <property type="nucleotide sequence ID" value="NZ_CATXRK010000033.1"/>
</dbReference>
<accession>A0A5C8CG98</accession>
<proteinExistence type="inferred from homology"/>
<dbReference type="InterPro" id="IPR020471">
    <property type="entry name" value="AKR"/>
</dbReference>
<dbReference type="PRINTS" id="PR00069">
    <property type="entry name" value="ALDKETRDTASE"/>
</dbReference>
<dbReference type="PIRSF" id="PIRSF000097">
    <property type="entry name" value="AKR"/>
    <property type="match status" value="1"/>
</dbReference>
<comment type="caution">
    <text evidence="8">The sequence shown here is derived from an EMBL/GenBank/DDBJ whole genome shotgun (WGS) entry which is preliminary data.</text>
</comment>
<protein>
    <submittedName>
        <fullName evidence="8">Aldo/keto reductase</fullName>
    </submittedName>
</protein>
<dbReference type="Gene3D" id="3.20.20.100">
    <property type="entry name" value="NADP-dependent oxidoreductase domain"/>
    <property type="match status" value="1"/>
</dbReference>
<dbReference type="Proteomes" id="UP000322307">
    <property type="component" value="Unassembled WGS sequence"/>
</dbReference>
<evidence type="ECO:0000313" key="11">
    <source>
        <dbReference type="Proteomes" id="UP000325116"/>
    </source>
</evidence>
<keyword evidence="3" id="KW-0560">Oxidoreductase</keyword>
<evidence type="ECO:0000313" key="10">
    <source>
        <dbReference type="Proteomes" id="UP000322307"/>
    </source>
</evidence>
<evidence type="ECO:0000256" key="6">
    <source>
        <dbReference type="PIRSR" id="PIRSR000097-3"/>
    </source>
</evidence>